<dbReference type="RefSeq" id="WP_180283280.1">
    <property type="nucleotide sequence ID" value="NZ_JABFDB010000012.1"/>
</dbReference>
<comment type="caution">
    <text evidence="3">The sequence shown here is derived from an EMBL/GenBank/DDBJ whole genome shotgun (WGS) entry which is preliminary data.</text>
</comment>
<reference evidence="3 4" key="1">
    <citation type="submission" date="2020-05" db="EMBL/GenBank/DDBJ databases">
        <title>Azospirillum oleiclasticum sp. nov, a nitrogen-fixing and heavy crude oil-emulsifying bacterium isolated from the crude oil of Yumen Oilfield.</title>
        <authorList>
            <person name="Wu D."/>
            <person name="Cai M."/>
            <person name="Zhang X."/>
        </authorList>
    </citation>
    <scope>NUCLEOTIDE SEQUENCE [LARGE SCALE GENOMIC DNA]</scope>
    <source>
        <strain evidence="3 4">ROY-1-1-2</strain>
    </source>
</reference>
<evidence type="ECO:0000256" key="1">
    <source>
        <dbReference type="SAM" id="MobiDB-lite"/>
    </source>
</evidence>
<feature type="region of interest" description="Disordered" evidence="1">
    <location>
        <begin position="24"/>
        <end position="71"/>
    </location>
</feature>
<dbReference type="PROSITE" id="PS51257">
    <property type="entry name" value="PROKAR_LIPOPROTEIN"/>
    <property type="match status" value="1"/>
</dbReference>
<organism evidence="3 4">
    <name type="scientific">Azospirillum oleiclasticum</name>
    <dbReference type="NCBI Taxonomy" id="2735135"/>
    <lineage>
        <taxon>Bacteria</taxon>
        <taxon>Pseudomonadati</taxon>
        <taxon>Pseudomonadota</taxon>
        <taxon>Alphaproteobacteria</taxon>
        <taxon>Rhodospirillales</taxon>
        <taxon>Azospirillaceae</taxon>
        <taxon>Azospirillum</taxon>
    </lineage>
</organism>
<feature type="compositionally biased region" description="Low complexity" evidence="1">
    <location>
        <begin position="45"/>
        <end position="63"/>
    </location>
</feature>
<keyword evidence="2" id="KW-0732">Signal</keyword>
<feature type="chain" id="PRO_5046600780" evidence="2">
    <location>
        <begin position="24"/>
        <end position="130"/>
    </location>
</feature>
<accession>A0ABX2TEQ1</accession>
<feature type="region of interest" description="Disordered" evidence="1">
    <location>
        <begin position="88"/>
        <end position="110"/>
    </location>
</feature>
<evidence type="ECO:0000313" key="4">
    <source>
        <dbReference type="Proteomes" id="UP000584642"/>
    </source>
</evidence>
<dbReference type="Proteomes" id="UP000584642">
    <property type="component" value="Unassembled WGS sequence"/>
</dbReference>
<evidence type="ECO:0000256" key="2">
    <source>
        <dbReference type="SAM" id="SignalP"/>
    </source>
</evidence>
<name>A0ABX2TEQ1_9PROT</name>
<sequence length="130" mass="13632">MFRPIVTSVLALALVVLAGCADAPPQRAGSSSLPPPSEAVPVPATPGAARPMTPPTAAAAPSAGSDLLTDTNRLESCRERCERSYRICGDSTSSSKDDMIGTLGNPRPFSQADDCQYQLRSCHKRCDTTP</sequence>
<protein>
    <submittedName>
        <fullName evidence="3">Uncharacterized protein</fullName>
    </submittedName>
</protein>
<gene>
    <name evidence="3" type="ORF">HND93_17435</name>
</gene>
<keyword evidence="4" id="KW-1185">Reference proteome</keyword>
<dbReference type="EMBL" id="JABFDB010000012">
    <property type="protein sequence ID" value="NYZ21499.1"/>
    <property type="molecule type" value="Genomic_DNA"/>
</dbReference>
<proteinExistence type="predicted"/>
<feature type="signal peptide" evidence="2">
    <location>
        <begin position="1"/>
        <end position="23"/>
    </location>
</feature>
<evidence type="ECO:0000313" key="3">
    <source>
        <dbReference type="EMBL" id="NYZ21499.1"/>
    </source>
</evidence>